<dbReference type="AlphaFoldDB" id="A0A645F8M1"/>
<sequence length="48" mass="5540">MQTVKPLHDGAYIEPELFVLPYSSTSYDFFKLDDSWLAFAQIQILDGE</sequence>
<proteinExistence type="predicted"/>
<name>A0A645F8M1_9ZZZZ</name>
<organism evidence="1">
    <name type="scientific">bioreactor metagenome</name>
    <dbReference type="NCBI Taxonomy" id="1076179"/>
    <lineage>
        <taxon>unclassified sequences</taxon>
        <taxon>metagenomes</taxon>
        <taxon>ecological metagenomes</taxon>
    </lineage>
</organism>
<gene>
    <name evidence="1" type="ORF">SDC9_158022</name>
</gene>
<accession>A0A645F8M1</accession>
<protein>
    <submittedName>
        <fullName evidence="1">Uncharacterized protein</fullName>
    </submittedName>
</protein>
<comment type="caution">
    <text evidence="1">The sequence shown here is derived from an EMBL/GenBank/DDBJ whole genome shotgun (WGS) entry which is preliminary data.</text>
</comment>
<reference evidence="1" key="1">
    <citation type="submission" date="2019-08" db="EMBL/GenBank/DDBJ databases">
        <authorList>
            <person name="Kucharzyk K."/>
            <person name="Murdoch R.W."/>
            <person name="Higgins S."/>
            <person name="Loffler F."/>
        </authorList>
    </citation>
    <scope>NUCLEOTIDE SEQUENCE</scope>
</reference>
<evidence type="ECO:0000313" key="1">
    <source>
        <dbReference type="EMBL" id="MPN10725.1"/>
    </source>
</evidence>
<dbReference type="EMBL" id="VSSQ01056891">
    <property type="protein sequence ID" value="MPN10725.1"/>
    <property type="molecule type" value="Genomic_DNA"/>
</dbReference>